<sequence length="312" mass="35067">MKANWFKIVFFLLAAVPLYAQQDAQFTQYMYNTLTVNPAYAGSRGALGASILHRSQWVGLDGAPSTQTFNIQGPYSEKVGLGLSIVHDEIGNNTNQNTYFDVAFSYSVPTSEKYRLNFGIMAGGHMLNIDFNKLRNYSASLAPSVEEELYKRFSPNIGAGIYFHSNKFYIGLSVPDLLETEHFQNPDDEGSVFASERMNFHLISGYVFDLNPSLKFKPAYLIKAVPGAPLQIDLSANFWFNEKFTLGAAYRLDAAVSALMGFQMGKKFMLGLAYDREVSSLGGTRFNDGSFEVFLRYEFIKNEKIDLTPRFF</sequence>
<accession>A0A3G2L8Z2</accession>
<keyword evidence="3" id="KW-1185">Reference proteome</keyword>
<gene>
    <name evidence="2" type="ORF">D1013_15720</name>
</gene>
<dbReference type="InterPro" id="IPR019861">
    <property type="entry name" value="PorP/SprF_Bacteroidetes"/>
</dbReference>
<feature type="chain" id="PRO_5017932413" evidence="1">
    <location>
        <begin position="21"/>
        <end position="312"/>
    </location>
</feature>
<dbReference type="EMBL" id="CP032050">
    <property type="protein sequence ID" value="AYN68722.1"/>
    <property type="molecule type" value="Genomic_DNA"/>
</dbReference>
<feature type="signal peptide" evidence="1">
    <location>
        <begin position="1"/>
        <end position="20"/>
    </location>
</feature>
<dbReference type="NCBIfam" id="TIGR03519">
    <property type="entry name" value="T9SS_PorP_fam"/>
    <property type="match status" value="1"/>
</dbReference>
<reference evidence="2 3" key="1">
    <citation type="submission" date="2018-08" db="EMBL/GenBank/DDBJ databases">
        <title>The reduced genetic potential of extracellular carbohydrate catabolism in Euzebyella marina RN62, a Flavobacteriia bacterium isolated from the hadal water.</title>
        <authorList>
            <person name="Xue C."/>
        </authorList>
    </citation>
    <scope>NUCLEOTIDE SEQUENCE [LARGE SCALE GENOMIC DNA]</scope>
    <source>
        <strain evidence="2 3">RN62</strain>
    </source>
</reference>
<name>A0A3G2L8Z2_9FLAO</name>
<evidence type="ECO:0000256" key="1">
    <source>
        <dbReference type="SAM" id="SignalP"/>
    </source>
</evidence>
<protein>
    <submittedName>
        <fullName evidence="2">Type IX secretion system membrane protein PorP/SprF</fullName>
    </submittedName>
</protein>
<proteinExistence type="predicted"/>
<organism evidence="2 3">
    <name type="scientific">Euzebyella marina</name>
    <dbReference type="NCBI Taxonomy" id="1761453"/>
    <lineage>
        <taxon>Bacteria</taxon>
        <taxon>Pseudomonadati</taxon>
        <taxon>Bacteroidota</taxon>
        <taxon>Flavobacteriia</taxon>
        <taxon>Flavobacteriales</taxon>
        <taxon>Flavobacteriaceae</taxon>
        <taxon>Euzebyella</taxon>
    </lineage>
</organism>
<dbReference type="Proteomes" id="UP000276309">
    <property type="component" value="Chromosome"/>
</dbReference>
<keyword evidence="1" id="KW-0732">Signal</keyword>
<dbReference type="OrthoDB" id="1114455at2"/>
<evidence type="ECO:0000313" key="3">
    <source>
        <dbReference type="Proteomes" id="UP000276309"/>
    </source>
</evidence>
<dbReference type="RefSeq" id="WP_121849734.1">
    <property type="nucleotide sequence ID" value="NZ_CP032050.1"/>
</dbReference>
<evidence type="ECO:0000313" key="2">
    <source>
        <dbReference type="EMBL" id="AYN68722.1"/>
    </source>
</evidence>
<dbReference type="KEGG" id="emar:D1013_15720"/>
<dbReference type="Pfam" id="PF11751">
    <property type="entry name" value="PorP_SprF"/>
    <property type="match status" value="1"/>
</dbReference>
<dbReference type="AlphaFoldDB" id="A0A3G2L8Z2"/>